<accession>A0AA37QG52</accession>
<reference evidence="2" key="1">
    <citation type="submission" date="2022-08" db="EMBL/GenBank/DDBJ databases">
        <title>Draft genome sequencing of Roseisolibacter agri AW1220.</title>
        <authorList>
            <person name="Tobiishi Y."/>
            <person name="Tonouchi A."/>
        </authorList>
    </citation>
    <scope>NUCLEOTIDE SEQUENCE</scope>
    <source>
        <strain evidence="2">AW1220</strain>
    </source>
</reference>
<evidence type="ECO:0000313" key="3">
    <source>
        <dbReference type="Proteomes" id="UP001161325"/>
    </source>
</evidence>
<protein>
    <recommendedName>
        <fullName evidence="4">Rap1a immunity protein domain-containing protein</fullName>
    </recommendedName>
</protein>
<organism evidence="2 3">
    <name type="scientific">Roseisolibacter agri</name>
    <dbReference type="NCBI Taxonomy" id="2014610"/>
    <lineage>
        <taxon>Bacteria</taxon>
        <taxon>Pseudomonadati</taxon>
        <taxon>Gemmatimonadota</taxon>
        <taxon>Gemmatimonadia</taxon>
        <taxon>Gemmatimonadales</taxon>
        <taxon>Gemmatimonadaceae</taxon>
        <taxon>Roseisolibacter</taxon>
    </lineage>
</organism>
<dbReference type="EMBL" id="BRXS01000008">
    <property type="protein sequence ID" value="GLC28281.1"/>
    <property type="molecule type" value="Genomic_DNA"/>
</dbReference>
<sequence>MPRLNQARLAWLTRLLAVAVLLAFTIEPAAAQPDTVALRAQVCDTAIQAVTAGTWQAGKTWAPTYLSRCGQSGRQTLAAGVRTARSTTDSTTLAEMFGSAALTGDTAVFEALADVALNATGTAASRVYAIHALLGFYEPGRDFSPAGLVALTAPADCWPTAGSRLAPHAVTTVGVTRRAQVRTAVEALAGTLGAPPPVRTAAACVAAAGVRDPA</sequence>
<comment type="caution">
    <text evidence="2">The sequence shown here is derived from an EMBL/GenBank/DDBJ whole genome shotgun (WGS) entry which is preliminary data.</text>
</comment>
<keyword evidence="3" id="KW-1185">Reference proteome</keyword>
<keyword evidence="1" id="KW-0732">Signal</keyword>
<gene>
    <name evidence="2" type="ORF">rosag_47940</name>
</gene>
<proteinExistence type="predicted"/>
<evidence type="ECO:0000313" key="2">
    <source>
        <dbReference type="EMBL" id="GLC28281.1"/>
    </source>
</evidence>
<evidence type="ECO:0008006" key="4">
    <source>
        <dbReference type="Google" id="ProtNLM"/>
    </source>
</evidence>
<evidence type="ECO:0000256" key="1">
    <source>
        <dbReference type="SAM" id="SignalP"/>
    </source>
</evidence>
<feature type="chain" id="PRO_5041384955" description="Rap1a immunity protein domain-containing protein" evidence="1">
    <location>
        <begin position="32"/>
        <end position="214"/>
    </location>
</feature>
<dbReference type="Proteomes" id="UP001161325">
    <property type="component" value="Unassembled WGS sequence"/>
</dbReference>
<name>A0AA37QG52_9BACT</name>
<dbReference type="RefSeq" id="WP_284352681.1">
    <property type="nucleotide sequence ID" value="NZ_BRXS01000008.1"/>
</dbReference>
<dbReference type="AlphaFoldDB" id="A0AA37QG52"/>
<feature type="signal peptide" evidence="1">
    <location>
        <begin position="1"/>
        <end position="31"/>
    </location>
</feature>